<keyword evidence="3" id="KW-1185">Reference proteome</keyword>
<dbReference type="Proteomes" id="UP001215280">
    <property type="component" value="Unassembled WGS sequence"/>
</dbReference>
<proteinExistence type="predicted"/>
<comment type="caution">
    <text evidence="2">The sequence shown here is derived from an EMBL/GenBank/DDBJ whole genome shotgun (WGS) entry which is preliminary data.</text>
</comment>
<organism evidence="2 3">
    <name type="scientific">Mycena maculata</name>
    <dbReference type="NCBI Taxonomy" id="230809"/>
    <lineage>
        <taxon>Eukaryota</taxon>
        <taxon>Fungi</taxon>
        <taxon>Dikarya</taxon>
        <taxon>Basidiomycota</taxon>
        <taxon>Agaricomycotina</taxon>
        <taxon>Agaricomycetes</taxon>
        <taxon>Agaricomycetidae</taxon>
        <taxon>Agaricales</taxon>
        <taxon>Marasmiineae</taxon>
        <taxon>Mycenaceae</taxon>
        <taxon>Mycena</taxon>
    </lineage>
</organism>
<feature type="compositionally biased region" description="Low complexity" evidence="1">
    <location>
        <begin position="29"/>
        <end position="44"/>
    </location>
</feature>
<sequence length="256" mass="28194">MFPAAASPKLPTELKREVFEVAASLHPSSIPVAQSSSSSPSGSELKSDRTSAVPRCYPQRPAATPIPMLEAGGILAPIATLIVSADLSPESANLEASPDLERLALPLQRFSVHLDRLPYLPFTTPLFAQIAHLNLVEWHANYWAEDGWSGLALLPRLSHLSYDDTLPDRICKGALAYCRLLMVLALVWSREDLYGFRSIREPFLSDPRFVVVGIIDYSKDWENGARGGADYWVVAAAHVERRRAGETNGILGIHRR</sequence>
<dbReference type="AlphaFoldDB" id="A0AAD7NEP3"/>
<accession>A0AAD7NEP3</accession>
<feature type="region of interest" description="Disordered" evidence="1">
    <location>
        <begin position="29"/>
        <end position="52"/>
    </location>
</feature>
<dbReference type="EMBL" id="JARJLG010000053">
    <property type="protein sequence ID" value="KAJ7758957.1"/>
    <property type="molecule type" value="Genomic_DNA"/>
</dbReference>
<evidence type="ECO:0000313" key="3">
    <source>
        <dbReference type="Proteomes" id="UP001215280"/>
    </source>
</evidence>
<protein>
    <submittedName>
        <fullName evidence="2">Uncharacterized protein</fullName>
    </submittedName>
</protein>
<name>A0AAD7NEP3_9AGAR</name>
<evidence type="ECO:0000313" key="2">
    <source>
        <dbReference type="EMBL" id="KAJ7758957.1"/>
    </source>
</evidence>
<gene>
    <name evidence="2" type="ORF">DFH07DRAFT_1060284</name>
</gene>
<evidence type="ECO:0000256" key="1">
    <source>
        <dbReference type="SAM" id="MobiDB-lite"/>
    </source>
</evidence>
<reference evidence="2" key="1">
    <citation type="submission" date="2023-03" db="EMBL/GenBank/DDBJ databases">
        <title>Massive genome expansion in bonnet fungi (Mycena s.s.) driven by repeated elements and novel gene families across ecological guilds.</title>
        <authorList>
            <consortium name="Lawrence Berkeley National Laboratory"/>
            <person name="Harder C.B."/>
            <person name="Miyauchi S."/>
            <person name="Viragh M."/>
            <person name="Kuo A."/>
            <person name="Thoen E."/>
            <person name="Andreopoulos B."/>
            <person name="Lu D."/>
            <person name="Skrede I."/>
            <person name="Drula E."/>
            <person name="Henrissat B."/>
            <person name="Morin E."/>
            <person name="Kohler A."/>
            <person name="Barry K."/>
            <person name="LaButti K."/>
            <person name="Morin E."/>
            <person name="Salamov A."/>
            <person name="Lipzen A."/>
            <person name="Mereny Z."/>
            <person name="Hegedus B."/>
            <person name="Baldrian P."/>
            <person name="Stursova M."/>
            <person name="Weitz H."/>
            <person name="Taylor A."/>
            <person name="Grigoriev I.V."/>
            <person name="Nagy L.G."/>
            <person name="Martin F."/>
            <person name="Kauserud H."/>
        </authorList>
    </citation>
    <scope>NUCLEOTIDE SEQUENCE</scope>
    <source>
        <strain evidence="2">CBHHK188m</strain>
    </source>
</reference>